<proteinExistence type="predicted"/>
<organism evidence="1 2">
    <name type="scientific">Phytophthora megakarya</name>
    <dbReference type="NCBI Taxonomy" id="4795"/>
    <lineage>
        <taxon>Eukaryota</taxon>
        <taxon>Sar</taxon>
        <taxon>Stramenopiles</taxon>
        <taxon>Oomycota</taxon>
        <taxon>Peronosporomycetes</taxon>
        <taxon>Peronosporales</taxon>
        <taxon>Peronosporaceae</taxon>
        <taxon>Phytophthora</taxon>
    </lineage>
</organism>
<keyword evidence="2" id="KW-1185">Reference proteome</keyword>
<name>A0A225V7F6_9STRA</name>
<dbReference type="AlphaFoldDB" id="A0A225V7F6"/>
<comment type="caution">
    <text evidence="1">The sequence shown here is derived from an EMBL/GenBank/DDBJ whole genome shotgun (WGS) entry which is preliminary data.</text>
</comment>
<sequence length="178" mass="19261">WSVPRSTASARKVAPAPARRAQPGLWIRRAVARRLEEAWVHGQVVALAGDRVVVHHGKARSECGLSALVLVDPITALLLWDVEFPRSSRISQLRQYHTQLLNQLLGALGRAESSVSRNIAKILASIVSKAACPPDEIQRALVEVTIGVERQSPLQHAVDCVYVTDGAAVQTLKVCGQG</sequence>
<gene>
    <name evidence="1" type="ORF">PHMEG_00027411</name>
</gene>
<protein>
    <submittedName>
        <fullName evidence="1">Uncharacterized protein</fullName>
    </submittedName>
</protein>
<dbReference type="Proteomes" id="UP000198211">
    <property type="component" value="Unassembled WGS sequence"/>
</dbReference>
<dbReference type="OrthoDB" id="121103at2759"/>
<feature type="non-terminal residue" evidence="1">
    <location>
        <position position="1"/>
    </location>
</feature>
<accession>A0A225V7F6</accession>
<evidence type="ECO:0000313" key="2">
    <source>
        <dbReference type="Proteomes" id="UP000198211"/>
    </source>
</evidence>
<dbReference type="EMBL" id="NBNE01006989">
    <property type="protein sequence ID" value="OWZ01242.1"/>
    <property type="molecule type" value="Genomic_DNA"/>
</dbReference>
<reference evidence="2" key="1">
    <citation type="submission" date="2017-03" db="EMBL/GenBank/DDBJ databases">
        <title>Phytopthora megakarya and P. palmivora, two closely related causual agents of cacao black pod achieved similar genome size and gene model numbers by different mechanisms.</title>
        <authorList>
            <person name="Ali S."/>
            <person name="Shao J."/>
            <person name="Larry D.J."/>
            <person name="Kronmiller B."/>
            <person name="Shen D."/>
            <person name="Strem M.D."/>
            <person name="Melnick R.L."/>
            <person name="Guiltinan M.J."/>
            <person name="Tyler B.M."/>
            <person name="Meinhardt L.W."/>
            <person name="Bailey B.A."/>
        </authorList>
    </citation>
    <scope>NUCLEOTIDE SEQUENCE [LARGE SCALE GENOMIC DNA]</scope>
    <source>
        <strain evidence="2">zdho120</strain>
    </source>
</reference>
<evidence type="ECO:0000313" key="1">
    <source>
        <dbReference type="EMBL" id="OWZ01242.1"/>
    </source>
</evidence>